<sequence length="208" mass="24482">MRQDRYDIEQLSKLAFIRRETDIRRLFGNGWKTINDSQRQWIRYMLRVWGDHMRGDESPRGEVNVIGRLMMRCEWSEQKSKQIESTVTELFAQGYRDEELHRRARDIIIPKSAAGNIIALAKESDDAAFMERLITKVLGRDNPIRSMARLKYCRRKSSQDLIRSLSALTGISAKESRNRIEWAENILDGELYYSSKREMEKEILHQAA</sequence>
<evidence type="ECO:0000313" key="1">
    <source>
        <dbReference type="EMBL" id="STQ81324.1"/>
    </source>
</evidence>
<organism evidence="1 2">
    <name type="scientific">Hafnia alvei</name>
    <dbReference type="NCBI Taxonomy" id="569"/>
    <lineage>
        <taxon>Bacteria</taxon>
        <taxon>Pseudomonadati</taxon>
        <taxon>Pseudomonadota</taxon>
        <taxon>Gammaproteobacteria</taxon>
        <taxon>Enterobacterales</taxon>
        <taxon>Hafniaceae</taxon>
        <taxon>Hafnia</taxon>
    </lineage>
</organism>
<protein>
    <submittedName>
        <fullName evidence="1">Uncharacterized protein</fullName>
    </submittedName>
</protein>
<proteinExistence type="predicted"/>
<gene>
    <name evidence="1" type="ORF">NCTC8105_03504</name>
</gene>
<dbReference type="AlphaFoldDB" id="A0A377PMW2"/>
<name>A0A377PMW2_HAFAL</name>
<accession>A0A377PMW2</accession>
<dbReference type="Proteomes" id="UP000254821">
    <property type="component" value="Unassembled WGS sequence"/>
</dbReference>
<dbReference type="RefSeq" id="WP_043494645.1">
    <property type="nucleotide sequence ID" value="NZ_CAUEKE010000001.1"/>
</dbReference>
<dbReference type="EMBL" id="UGHP01000001">
    <property type="protein sequence ID" value="STQ81324.1"/>
    <property type="molecule type" value="Genomic_DNA"/>
</dbReference>
<evidence type="ECO:0000313" key="2">
    <source>
        <dbReference type="Proteomes" id="UP000254821"/>
    </source>
</evidence>
<reference evidence="1 2" key="1">
    <citation type="submission" date="2018-06" db="EMBL/GenBank/DDBJ databases">
        <authorList>
            <consortium name="Pathogen Informatics"/>
            <person name="Doyle S."/>
        </authorList>
    </citation>
    <scope>NUCLEOTIDE SEQUENCE [LARGE SCALE GENOMIC DNA]</scope>
    <source>
        <strain evidence="1 2">NCTC8105</strain>
    </source>
</reference>